<evidence type="ECO:0000313" key="4">
    <source>
        <dbReference type="Proteomes" id="UP001159042"/>
    </source>
</evidence>
<dbReference type="InterPro" id="IPR003961">
    <property type="entry name" value="FN3_dom"/>
</dbReference>
<evidence type="ECO:0000313" key="3">
    <source>
        <dbReference type="EMBL" id="KAJ8925222.1"/>
    </source>
</evidence>
<evidence type="ECO:0000256" key="1">
    <source>
        <dbReference type="SAM" id="SignalP"/>
    </source>
</evidence>
<dbReference type="InterPro" id="IPR036116">
    <property type="entry name" value="FN3_sf"/>
</dbReference>
<dbReference type="CDD" id="cd00063">
    <property type="entry name" value="FN3"/>
    <property type="match status" value="1"/>
</dbReference>
<dbReference type="SUPFAM" id="SSF49265">
    <property type="entry name" value="Fibronectin type III"/>
    <property type="match status" value="1"/>
</dbReference>
<comment type="caution">
    <text evidence="3">The sequence shown here is derived from an EMBL/GenBank/DDBJ whole genome shotgun (WGS) entry which is preliminary data.</text>
</comment>
<dbReference type="InterPro" id="IPR013783">
    <property type="entry name" value="Ig-like_fold"/>
</dbReference>
<feature type="domain" description="Fibronectin type-III" evidence="2">
    <location>
        <begin position="211"/>
        <end position="306"/>
    </location>
</feature>
<dbReference type="Gene3D" id="2.60.40.10">
    <property type="entry name" value="Immunoglobulins"/>
    <property type="match status" value="1"/>
</dbReference>
<gene>
    <name evidence="3" type="ORF">NQ315_001408</name>
</gene>
<proteinExistence type="predicted"/>
<sequence>MIARLSFLVFVAVVGLGPRVEACVADSVLNLRIHTDGNLTWSVNPNEPCVIEHFQIDAEGDWEDDYRSTTRNHWMDLSFLKTCEQWRFTVTPVSGGELGHASRIIDWIPLPPTADLTLDYFNATSLRKNWVLLRWDLRNRTHGDCTLQYRVAITDRQTSRIRDFYEMGRSAYLDFLSPCVPYHLSIRAVNTAIGGLEGPEMTANVEIPAYPEDPPELRNIQIGTTTISMSWRLENYLLNRCPIENLYVDGGSDFNLTIPILDPAGRPPVHVNIDGLRRNTVYQFKVYVENSGGLSTEVPMAVQTLP</sequence>
<reference evidence="3 4" key="1">
    <citation type="journal article" date="2023" name="Insect Mol. Biol.">
        <title>Genome sequencing provides insights into the evolution of gene families encoding plant cell wall-degrading enzymes in longhorned beetles.</title>
        <authorList>
            <person name="Shin N.R."/>
            <person name="Okamura Y."/>
            <person name="Kirsch R."/>
            <person name="Pauchet Y."/>
        </authorList>
    </citation>
    <scope>NUCLEOTIDE SEQUENCE [LARGE SCALE GENOMIC DNA]</scope>
    <source>
        <strain evidence="3">EAD_L_NR</strain>
    </source>
</reference>
<dbReference type="EMBL" id="JANEYG010000002">
    <property type="protein sequence ID" value="KAJ8925222.1"/>
    <property type="molecule type" value="Genomic_DNA"/>
</dbReference>
<dbReference type="PROSITE" id="PS50853">
    <property type="entry name" value="FN3"/>
    <property type="match status" value="1"/>
</dbReference>
<keyword evidence="1" id="KW-0732">Signal</keyword>
<protein>
    <recommendedName>
        <fullName evidence="2">Fibronectin type-III domain-containing protein</fullName>
    </recommendedName>
</protein>
<dbReference type="Proteomes" id="UP001159042">
    <property type="component" value="Unassembled WGS sequence"/>
</dbReference>
<name>A0AAV8WG84_9CUCU</name>
<organism evidence="3 4">
    <name type="scientific">Exocentrus adspersus</name>
    <dbReference type="NCBI Taxonomy" id="1586481"/>
    <lineage>
        <taxon>Eukaryota</taxon>
        <taxon>Metazoa</taxon>
        <taxon>Ecdysozoa</taxon>
        <taxon>Arthropoda</taxon>
        <taxon>Hexapoda</taxon>
        <taxon>Insecta</taxon>
        <taxon>Pterygota</taxon>
        <taxon>Neoptera</taxon>
        <taxon>Endopterygota</taxon>
        <taxon>Coleoptera</taxon>
        <taxon>Polyphaga</taxon>
        <taxon>Cucujiformia</taxon>
        <taxon>Chrysomeloidea</taxon>
        <taxon>Cerambycidae</taxon>
        <taxon>Lamiinae</taxon>
        <taxon>Acanthocinini</taxon>
        <taxon>Exocentrus</taxon>
    </lineage>
</organism>
<dbReference type="AlphaFoldDB" id="A0AAV8WG84"/>
<accession>A0AAV8WG84</accession>
<keyword evidence="4" id="KW-1185">Reference proteome</keyword>
<feature type="chain" id="PRO_5043933752" description="Fibronectin type-III domain-containing protein" evidence="1">
    <location>
        <begin position="23"/>
        <end position="306"/>
    </location>
</feature>
<evidence type="ECO:0000259" key="2">
    <source>
        <dbReference type="PROSITE" id="PS50853"/>
    </source>
</evidence>
<dbReference type="SMART" id="SM00060">
    <property type="entry name" value="FN3"/>
    <property type="match status" value="3"/>
</dbReference>
<feature type="signal peptide" evidence="1">
    <location>
        <begin position="1"/>
        <end position="22"/>
    </location>
</feature>